<accession>A0A804LS29</accession>
<keyword evidence="1" id="KW-1133">Transmembrane helix</keyword>
<evidence type="ECO:0000259" key="2">
    <source>
        <dbReference type="Pfam" id="PF06814"/>
    </source>
</evidence>
<dbReference type="Proteomes" id="UP000007305">
    <property type="component" value="Chromosome 1"/>
</dbReference>
<name>A0A804LS29_MAIZE</name>
<evidence type="ECO:0000313" key="4">
    <source>
        <dbReference type="Proteomes" id="UP000007305"/>
    </source>
</evidence>
<dbReference type="AlphaFoldDB" id="A0A804LS29"/>
<evidence type="ECO:0000256" key="1">
    <source>
        <dbReference type="SAM" id="Phobius"/>
    </source>
</evidence>
<keyword evidence="1" id="KW-0812">Transmembrane</keyword>
<proteinExistence type="predicted"/>
<dbReference type="InParanoid" id="A0A804LS29"/>
<evidence type="ECO:0000313" key="3">
    <source>
        <dbReference type="EnsemblPlants" id="Zm00001eb032180_P001"/>
    </source>
</evidence>
<sequence length="112" mass="11910">MMEAATRYFDLAEFNESRVCPHGATFAVATSGALRVAAACVLVVAMGHRVVRPTLAGLKSARVVGLGVAFFATMEALEVSENIGTVSDHSPSLTRRLFLVLPVVVLNAVFVY</sequence>
<reference evidence="3" key="3">
    <citation type="submission" date="2021-05" db="UniProtKB">
        <authorList>
            <consortium name="EnsemblPlants"/>
        </authorList>
    </citation>
    <scope>IDENTIFICATION</scope>
    <source>
        <strain evidence="3">cv. B73</strain>
    </source>
</reference>
<reference evidence="3" key="2">
    <citation type="submission" date="2019-07" db="EMBL/GenBank/DDBJ databases">
        <authorList>
            <person name="Seetharam A."/>
            <person name="Woodhouse M."/>
            <person name="Cannon E."/>
        </authorList>
    </citation>
    <scope>NUCLEOTIDE SEQUENCE [LARGE SCALE GENOMIC DNA]</scope>
    <source>
        <strain evidence="3">cv. B73</strain>
    </source>
</reference>
<keyword evidence="4" id="KW-1185">Reference proteome</keyword>
<keyword evidence="1" id="KW-0472">Membrane</keyword>
<dbReference type="Gramene" id="Zm00001eb032180_T001">
    <property type="protein sequence ID" value="Zm00001eb032180_P001"/>
    <property type="gene ID" value="Zm00001eb032180"/>
</dbReference>
<reference evidence="4" key="1">
    <citation type="submission" date="2015-12" db="EMBL/GenBank/DDBJ databases">
        <title>Update maize B73 reference genome by single molecule sequencing technologies.</title>
        <authorList>
            <consortium name="Maize Genome Sequencing Project"/>
            <person name="Ware D."/>
        </authorList>
    </citation>
    <scope>NUCLEOTIDE SEQUENCE [LARGE SCALE GENOMIC DNA]</scope>
    <source>
        <strain evidence="4">cv. B73</strain>
    </source>
</reference>
<feature type="transmembrane region" description="Helical" evidence="1">
    <location>
        <begin position="24"/>
        <end position="44"/>
    </location>
</feature>
<dbReference type="EnsemblPlants" id="Zm00001eb032180_T001">
    <property type="protein sequence ID" value="Zm00001eb032180_P001"/>
    <property type="gene ID" value="Zm00001eb032180"/>
</dbReference>
<protein>
    <recommendedName>
        <fullName evidence="2">GOST seven transmembrane domain-containing protein</fullName>
    </recommendedName>
</protein>
<dbReference type="InterPro" id="IPR053937">
    <property type="entry name" value="GOST_TM"/>
</dbReference>
<dbReference type="Pfam" id="PF06814">
    <property type="entry name" value="GOST_TM"/>
    <property type="match status" value="1"/>
</dbReference>
<feature type="domain" description="GOST seven transmembrane" evidence="2">
    <location>
        <begin position="1"/>
        <end position="112"/>
    </location>
</feature>
<feature type="transmembrane region" description="Helical" evidence="1">
    <location>
        <begin position="93"/>
        <end position="111"/>
    </location>
</feature>
<organism evidence="3 4">
    <name type="scientific">Zea mays</name>
    <name type="common">Maize</name>
    <dbReference type="NCBI Taxonomy" id="4577"/>
    <lineage>
        <taxon>Eukaryota</taxon>
        <taxon>Viridiplantae</taxon>
        <taxon>Streptophyta</taxon>
        <taxon>Embryophyta</taxon>
        <taxon>Tracheophyta</taxon>
        <taxon>Spermatophyta</taxon>
        <taxon>Magnoliopsida</taxon>
        <taxon>Liliopsida</taxon>
        <taxon>Poales</taxon>
        <taxon>Poaceae</taxon>
        <taxon>PACMAD clade</taxon>
        <taxon>Panicoideae</taxon>
        <taxon>Andropogonodae</taxon>
        <taxon>Andropogoneae</taxon>
        <taxon>Tripsacinae</taxon>
        <taxon>Zea</taxon>
    </lineage>
</organism>
<feature type="transmembrane region" description="Helical" evidence="1">
    <location>
        <begin position="56"/>
        <end position="73"/>
    </location>
</feature>